<proteinExistence type="predicted"/>
<keyword evidence="3" id="KW-1185">Reference proteome</keyword>
<feature type="region of interest" description="Disordered" evidence="1">
    <location>
        <begin position="1"/>
        <end position="37"/>
    </location>
</feature>
<name>A0A6P6RSI9_9EIME</name>
<feature type="transmembrane region" description="Helical" evidence="2">
    <location>
        <begin position="197"/>
        <end position="219"/>
    </location>
</feature>
<organism evidence="3 4">
    <name type="scientific">Cyclospora cayetanensis</name>
    <dbReference type="NCBI Taxonomy" id="88456"/>
    <lineage>
        <taxon>Eukaryota</taxon>
        <taxon>Sar</taxon>
        <taxon>Alveolata</taxon>
        <taxon>Apicomplexa</taxon>
        <taxon>Conoidasida</taxon>
        <taxon>Coccidia</taxon>
        <taxon>Eucoccidiorida</taxon>
        <taxon>Eimeriorina</taxon>
        <taxon>Eimeriidae</taxon>
        <taxon>Cyclospora</taxon>
    </lineage>
</organism>
<feature type="transmembrane region" description="Helical" evidence="2">
    <location>
        <begin position="255"/>
        <end position="278"/>
    </location>
</feature>
<keyword evidence="2" id="KW-1133">Transmembrane helix</keyword>
<gene>
    <name evidence="4" type="primary">LOC34623832</name>
</gene>
<reference evidence="4" key="1">
    <citation type="submission" date="2025-08" db="UniProtKB">
        <authorList>
            <consortium name="RefSeq"/>
        </authorList>
    </citation>
    <scope>IDENTIFICATION</scope>
</reference>
<sequence>MEFSARDARSVSGEGREVGSSSGSGSGRNGEPKPPVFADGSDKRVVYLSHLLSPFSLTSVWDTALKVQGLFLSLALPSPWEPTAVGVSLRVRQALRTPRAWVLLGLGSLNAFACGLLLAHWRLATVQRGKVDSAAHVAANTAFAAVLGIMAPAFWGAFTASSSSFAAAVLNQFLGVVACGCAAAAPSGGRGFSSVSLGFFLCYFVGSIATLSRFVAIAFGPHRMAFLLFLYSSVCTSVGFLGAALAAQFCLPLQGGWSILFGSAAAGLVASLASFLAARCHKKRYGRILDLPCAYHFKFRDAEGPEGESGAKKAPKGWVGLRSGKTTRKVSFA</sequence>
<evidence type="ECO:0000256" key="1">
    <source>
        <dbReference type="SAM" id="MobiDB-lite"/>
    </source>
</evidence>
<feature type="transmembrane region" description="Helical" evidence="2">
    <location>
        <begin position="226"/>
        <end position="249"/>
    </location>
</feature>
<evidence type="ECO:0000313" key="3">
    <source>
        <dbReference type="Proteomes" id="UP000515125"/>
    </source>
</evidence>
<evidence type="ECO:0000256" key="2">
    <source>
        <dbReference type="SAM" id="Phobius"/>
    </source>
</evidence>
<protein>
    <submittedName>
        <fullName evidence="4">Uncharacterized protein LOC34623832</fullName>
    </submittedName>
</protein>
<feature type="compositionally biased region" description="Basic and acidic residues" evidence="1">
    <location>
        <begin position="1"/>
        <end position="17"/>
    </location>
</feature>
<dbReference type="OrthoDB" id="10660035at2759"/>
<feature type="transmembrane region" description="Helical" evidence="2">
    <location>
        <begin position="165"/>
        <end position="185"/>
    </location>
</feature>
<evidence type="ECO:0000313" key="4">
    <source>
        <dbReference type="RefSeq" id="XP_026190781.1"/>
    </source>
</evidence>
<keyword evidence="2" id="KW-0812">Transmembrane</keyword>
<accession>A0A6P6RSI9</accession>
<feature type="transmembrane region" description="Helical" evidence="2">
    <location>
        <begin position="133"/>
        <end position="158"/>
    </location>
</feature>
<dbReference type="GeneID" id="34623832"/>
<keyword evidence="2" id="KW-0472">Membrane</keyword>
<dbReference type="Proteomes" id="UP000515125">
    <property type="component" value="Unplaced"/>
</dbReference>
<dbReference type="RefSeq" id="XP_026190781.1">
    <property type="nucleotide sequence ID" value="XM_026334996.1"/>
</dbReference>
<feature type="transmembrane region" description="Helical" evidence="2">
    <location>
        <begin position="100"/>
        <end position="121"/>
    </location>
</feature>
<dbReference type="AlphaFoldDB" id="A0A6P6RSI9"/>